<dbReference type="Pfam" id="PF18029">
    <property type="entry name" value="Glyoxalase_6"/>
    <property type="match status" value="1"/>
</dbReference>
<dbReference type="Proteomes" id="UP001143480">
    <property type="component" value="Unassembled WGS sequence"/>
</dbReference>
<evidence type="ECO:0000313" key="2">
    <source>
        <dbReference type="EMBL" id="GLL08302.1"/>
    </source>
</evidence>
<dbReference type="Gene3D" id="3.10.180.10">
    <property type="entry name" value="2,3-Dihydroxybiphenyl 1,2-Dioxygenase, domain 1"/>
    <property type="match status" value="1"/>
</dbReference>
<protein>
    <recommendedName>
        <fullName evidence="1">VOC domain-containing protein</fullName>
    </recommendedName>
</protein>
<dbReference type="PANTHER" id="PTHR35908">
    <property type="entry name" value="HYPOTHETICAL FUSION PROTEIN"/>
    <property type="match status" value="1"/>
</dbReference>
<comment type="caution">
    <text evidence="2">The sequence shown here is derived from an EMBL/GenBank/DDBJ whole genome shotgun (WGS) entry which is preliminary data.</text>
</comment>
<organism evidence="2 3">
    <name type="scientific">Dactylosporangium matsuzakiense</name>
    <dbReference type="NCBI Taxonomy" id="53360"/>
    <lineage>
        <taxon>Bacteria</taxon>
        <taxon>Bacillati</taxon>
        <taxon>Actinomycetota</taxon>
        <taxon>Actinomycetes</taxon>
        <taxon>Micromonosporales</taxon>
        <taxon>Micromonosporaceae</taxon>
        <taxon>Dactylosporangium</taxon>
    </lineage>
</organism>
<dbReference type="AlphaFoldDB" id="A0A9W6KW45"/>
<reference evidence="2" key="1">
    <citation type="journal article" date="2014" name="Int. J. Syst. Evol. Microbiol.">
        <title>Complete genome sequence of Corynebacterium casei LMG S-19264T (=DSM 44701T), isolated from a smear-ripened cheese.</title>
        <authorList>
            <consortium name="US DOE Joint Genome Institute (JGI-PGF)"/>
            <person name="Walter F."/>
            <person name="Albersmeier A."/>
            <person name="Kalinowski J."/>
            <person name="Ruckert C."/>
        </authorList>
    </citation>
    <scope>NUCLEOTIDE SEQUENCE</scope>
    <source>
        <strain evidence="2">VKM Ac-1321</strain>
    </source>
</reference>
<dbReference type="RefSeq" id="WP_261958494.1">
    <property type="nucleotide sequence ID" value="NZ_BSFP01000137.1"/>
</dbReference>
<proteinExistence type="predicted"/>
<name>A0A9W6KW45_9ACTN</name>
<dbReference type="SUPFAM" id="SSF54593">
    <property type="entry name" value="Glyoxalase/Bleomycin resistance protein/Dihydroxybiphenyl dioxygenase"/>
    <property type="match status" value="1"/>
</dbReference>
<dbReference type="CDD" id="cd06587">
    <property type="entry name" value="VOC"/>
    <property type="match status" value="1"/>
</dbReference>
<dbReference type="EMBL" id="BSFP01000137">
    <property type="protein sequence ID" value="GLL08302.1"/>
    <property type="molecule type" value="Genomic_DNA"/>
</dbReference>
<evidence type="ECO:0000259" key="1">
    <source>
        <dbReference type="PROSITE" id="PS51819"/>
    </source>
</evidence>
<reference evidence="2" key="2">
    <citation type="submission" date="2023-01" db="EMBL/GenBank/DDBJ databases">
        <authorList>
            <person name="Sun Q."/>
            <person name="Evtushenko L."/>
        </authorList>
    </citation>
    <scope>NUCLEOTIDE SEQUENCE</scope>
    <source>
        <strain evidence="2">VKM Ac-1321</strain>
    </source>
</reference>
<sequence>MPAPVTVIRDGRVRAEGFRDGDAIVYDWGFTWEGTGREQRSYILLATGFQINQPVIFPEQQRGWWYYGGRMAVARFASIVFDCSDPEELARFWAAMVGGEVAAAGDEFVAVRTAYGWFAAMRVADHRPPTWADPAVPKQVHVDLSVDDLDTAAEAAVRLGATLLPGQPAPDRYRVLLDPAGHPFCLSVQIPR</sequence>
<feature type="domain" description="VOC" evidence="1">
    <location>
        <begin position="75"/>
        <end position="189"/>
    </location>
</feature>
<evidence type="ECO:0000313" key="3">
    <source>
        <dbReference type="Proteomes" id="UP001143480"/>
    </source>
</evidence>
<dbReference type="InterPro" id="IPR037523">
    <property type="entry name" value="VOC_core"/>
</dbReference>
<gene>
    <name evidence="2" type="ORF">GCM10017581_100630</name>
</gene>
<dbReference type="InterPro" id="IPR041581">
    <property type="entry name" value="Glyoxalase_6"/>
</dbReference>
<dbReference type="InterPro" id="IPR029068">
    <property type="entry name" value="Glyas_Bleomycin-R_OHBP_Dase"/>
</dbReference>
<dbReference type="PANTHER" id="PTHR35908:SF1">
    <property type="entry name" value="CONSERVED PROTEIN"/>
    <property type="match status" value="1"/>
</dbReference>
<keyword evidence="3" id="KW-1185">Reference proteome</keyword>
<accession>A0A9W6KW45</accession>
<dbReference type="PROSITE" id="PS51819">
    <property type="entry name" value="VOC"/>
    <property type="match status" value="1"/>
</dbReference>